<keyword evidence="1" id="KW-0732">Signal</keyword>
<dbReference type="KEGG" id="hbs:IPV69_06480"/>
<sequence>MRFVRPFAARVSLLAALTLALFTTASVQAQVLDQVPEDALLVFKVKSMDQLSQKIAKLAKTLGLDQQEPKLADPLGSLIEESGIKAGVNRAGDMALVFIDPEKTGGNPDRSVVVLVPTSDFKAFLTNFDDVVADGAFVKAKPKKGGEEVFIAGWGAYAAVTPNKDILSKKPTGLKLSGFSAKESDSKDVLLYTNIKAVRGKLLPELKKGRDQMLAQIQQALEGENGGKFVPLAKVAANTLVNVAEEFLTDAHSGTVTLNLTDGGVNATVAADFEPTSYLGKLALQTKPAQGNLLAGLPDRKYFFFGGGSSDPEVTGKVFTDLLDPIIKEMSAVPDAAKFAAALESAKKSYASTSGWSLGYVAPTGALGQESVIQQVSVIHGDSKAIMDGQRTVMAAMTDLMKLLPQQQGQSVGFEIKPGAKTISGVSFDAFETKMKFPEDDPQSAQAQQMIAFIYGPAGMTGVLGAVNAKTVVAVQGGSDELIADLVAAAKANADTLSAQAGVRSVAAELPKTRNAEMYLDLGTLVNTGVRYAKGFGVPVNVKLPADLPPIGFSSGTDATAIRVDVHIPTKLLEGMMSAFLQAQKDMQGGGNGL</sequence>
<dbReference type="EMBL" id="CP063458">
    <property type="protein sequence ID" value="QOV91001.1"/>
    <property type="molecule type" value="Genomic_DNA"/>
</dbReference>
<dbReference type="AlphaFoldDB" id="A0A7M2X1J0"/>
<evidence type="ECO:0000313" key="2">
    <source>
        <dbReference type="EMBL" id="QOV91001.1"/>
    </source>
</evidence>
<keyword evidence="3" id="KW-1185">Reference proteome</keyword>
<dbReference type="RefSeq" id="WP_206294109.1">
    <property type="nucleotide sequence ID" value="NZ_CP063458.1"/>
</dbReference>
<evidence type="ECO:0000256" key="1">
    <source>
        <dbReference type="SAM" id="SignalP"/>
    </source>
</evidence>
<feature type="signal peptide" evidence="1">
    <location>
        <begin position="1"/>
        <end position="29"/>
    </location>
</feature>
<evidence type="ECO:0000313" key="3">
    <source>
        <dbReference type="Proteomes" id="UP000593765"/>
    </source>
</evidence>
<organism evidence="2 3">
    <name type="scientific">Humisphaera borealis</name>
    <dbReference type="NCBI Taxonomy" id="2807512"/>
    <lineage>
        <taxon>Bacteria</taxon>
        <taxon>Pseudomonadati</taxon>
        <taxon>Planctomycetota</taxon>
        <taxon>Phycisphaerae</taxon>
        <taxon>Tepidisphaerales</taxon>
        <taxon>Tepidisphaeraceae</taxon>
        <taxon>Humisphaera</taxon>
    </lineage>
</organism>
<feature type="chain" id="PRO_5034070925" description="DUF3352 domain-containing protein" evidence="1">
    <location>
        <begin position="30"/>
        <end position="594"/>
    </location>
</feature>
<reference evidence="2 3" key="1">
    <citation type="submission" date="2020-10" db="EMBL/GenBank/DDBJ databases">
        <title>Wide distribution of Phycisphaera-like planctomycetes from WD2101 soil group in peatlands and genome analysis of the first cultivated representative.</title>
        <authorList>
            <person name="Dedysh S.N."/>
            <person name="Beletsky A.V."/>
            <person name="Ivanova A."/>
            <person name="Kulichevskaya I.S."/>
            <person name="Suzina N.E."/>
            <person name="Philippov D.A."/>
            <person name="Rakitin A.L."/>
            <person name="Mardanov A.V."/>
            <person name="Ravin N.V."/>
        </authorList>
    </citation>
    <scope>NUCLEOTIDE SEQUENCE [LARGE SCALE GENOMIC DNA]</scope>
    <source>
        <strain evidence="2 3">M1803</strain>
    </source>
</reference>
<name>A0A7M2X1J0_9BACT</name>
<accession>A0A7M2X1J0</accession>
<proteinExistence type="predicted"/>
<gene>
    <name evidence="2" type="ORF">IPV69_06480</name>
</gene>
<dbReference type="Proteomes" id="UP000593765">
    <property type="component" value="Chromosome"/>
</dbReference>
<evidence type="ECO:0008006" key="4">
    <source>
        <dbReference type="Google" id="ProtNLM"/>
    </source>
</evidence>
<protein>
    <recommendedName>
        <fullName evidence="4">DUF3352 domain-containing protein</fullName>
    </recommendedName>
</protein>